<evidence type="ECO:0000313" key="1">
    <source>
        <dbReference type="EMBL" id="ERJ28651.1"/>
    </source>
</evidence>
<dbReference type="Proteomes" id="UP000016620">
    <property type="component" value="Unassembled WGS sequence"/>
</dbReference>
<proteinExistence type="predicted"/>
<dbReference type="PATRIC" id="fig|1242968.3.peg.1185"/>
<name>U2EWV3_9BACT</name>
<reference evidence="1 2" key="1">
    <citation type="journal article" date="2013" name="BMC Genomics">
        <title>Comparative genomics of Campylobacter concisus isolates reveals genetic diversity and provides insights into disease association.</title>
        <authorList>
            <person name="Deshpande N.P."/>
            <person name="Kaakoush N.O."/>
            <person name="Wilkins M.R."/>
            <person name="Mitchell H.M."/>
        </authorList>
    </citation>
    <scope>NUCLEOTIDE SEQUENCE [LARGE SCALE GENOMIC DNA]</scope>
    <source>
        <strain evidence="1 2">UNSWCS</strain>
    </source>
</reference>
<comment type="caution">
    <text evidence="1">The sequence shown here is derived from an EMBL/GenBank/DDBJ whole genome shotgun (WGS) entry which is preliminary data.</text>
</comment>
<protein>
    <recommendedName>
        <fullName evidence="3">PLD phosphodiesterase domain-containing protein</fullName>
    </recommendedName>
</protein>
<evidence type="ECO:0008006" key="3">
    <source>
        <dbReference type="Google" id="ProtNLM"/>
    </source>
</evidence>
<dbReference type="SUPFAM" id="SSF52540">
    <property type="entry name" value="P-loop containing nucleoside triphosphate hydrolases"/>
    <property type="match status" value="1"/>
</dbReference>
<evidence type="ECO:0000313" key="2">
    <source>
        <dbReference type="Proteomes" id="UP000016620"/>
    </source>
</evidence>
<gene>
    <name evidence="1" type="ORF">UNSWCS_925</name>
</gene>
<dbReference type="AlphaFoldDB" id="U2EWV3"/>
<dbReference type="InterPro" id="IPR027417">
    <property type="entry name" value="P-loop_NTPase"/>
</dbReference>
<sequence>MHFEKNLFNEPSDEKLCCFKNELISINYLSCEELFDGYDTIKAITFSYELKFVDKLLVNFTNAKVIIGGSFFTQKDMTMQNLIVAALTDADIAAREVGKFENLLEMMRGQRLEFRVPLACVDHRKIYILSNSKNGATRVISSSANMSARAWEGDQMEHYSYDDTLFCFDEYSKRFDTFYSCCKALPLDVITTKHTDDPFKSNAIIKEIKEKNEVIILEHIREDVELDSVKYAIDYEKIKGRYDALVGDTNLKNKQGLFEISPKTLKKFELNLNKESLKAKNINPQADYSRLKFDYENLRAFIDDDELNLEPSPDEVRRDIDELLALLENFNDFVGDKEKIKHTHFKLLNAVFASPFHAKIRCTAYLKNISTTSLPMFLLAASSSANCGKTFVITAILKMMSGKRLVNLNTESCKSTFIRDIQAGYCSLPVFVDEIDNAYISRLKNIIKSPEECEKHQLQDQPMILFASNDALDPDETLRKRMIFLRFEGALPSNIDQNAYKGRGNAIISRLSNGLYREYLRRMLPKISELLDLMIQGDTDDTWYPDVMLISSNVLLEILDDFGYARASYMRPLSFNADYSVNASFIAQDSLNEIAEFYKHGKSAFKISKKQVTIELGTDSDSKNKCKNWVNTLPAEMKAKILSTKDKNQLILDRAELEKRLGIKFGGFGFFTWS</sequence>
<organism evidence="1 2">
    <name type="scientific">Campylobacter concisus UNSWCS</name>
    <dbReference type="NCBI Taxonomy" id="1242968"/>
    <lineage>
        <taxon>Bacteria</taxon>
        <taxon>Pseudomonadati</taxon>
        <taxon>Campylobacterota</taxon>
        <taxon>Epsilonproteobacteria</taxon>
        <taxon>Campylobacterales</taxon>
        <taxon>Campylobacteraceae</taxon>
        <taxon>Campylobacter</taxon>
    </lineage>
</organism>
<accession>U2EWV3</accession>
<dbReference type="EMBL" id="ANNG01000021">
    <property type="protein sequence ID" value="ERJ28651.1"/>
    <property type="molecule type" value="Genomic_DNA"/>
</dbReference>
<dbReference type="RefSeq" id="WP_021087714.1">
    <property type="nucleotide sequence ID" value="NZ_ANNG01000021.1"/>
</dbReference>